<feature type="chain" id="PRO_5003939509" description="Signal peptide containing protein" evidence="2">
    <location>
        <begin position="19"/>
        <end position="209"/>
    </location>
</feature>
<feature type="compositionally biased region" description="Basic and acidic residues" evidence="1">
    <location>
        <begin position="181"/>
        <end position="193"/>
    </location>
</feature>
<feature type="region of interest" description="Disordered" evidence="1">
    <location>
        <begin position="142"/>
        <end position="209"/>
    </location>
</feature>
<evidence type="ECO:0000313" key="4">
    <source>
        <dbReference type="Proteomes" id="UP000031512"/>
    </source>
</evidence>
<keyword evidence="4" id="KW-1185">Reference proteome</keyword>
<organism evidence="3 4">
    <name type="scientific">Theileria equi strain WA</name>
    <dbReference type="NCBI Taxonomy" id="1537102"/>
    <lineage>
        <taxon>Eukaryota</taxon>
        <taxon>Sar</taxon>
        <taxon>Alveolata</taxon>
        <taxon>Apicomplexa</taxon>
        <taxon>Aconoidasida</taxon>
        <taxon>Piroplasmida</taxon>
        <taxon>Theileriidae</taxon>
        <taxon>Theileria</taxon>
    </lineage>
</organism>
<evidence type="ECO:0000256" key="1">
    <source>
        <dbReference type="SAM" id="MobiDB-lite"/>
    </source>
</evidence>
<dbReference type="RefSeq" id="XP_004829382.1">
    <property type="nucleotide sequence ID" value="XM_004829325.1"/>
</dbReference>
<dbReference type="VEuPathDB" id="PiroplasmaDB:BEWA_025650"/>
<name>L0AXG3_THEEQ</name>
<dbReference type="GeneID" id="15807236"/>
<gene>
    <name evidence="3" type="ORF">BEWA_025650</name>
</gene>
<keyword evidence="2" id="KW-0732">Signal</keyword>
<evidence type="ECO:0000313" key="3">
    <source>
        <dbReference type="EMBL" id="AFZ79716.1"/>
    </source>
</evidence>
<evidence type="ECO:0008006" key="5">
    <source>
        <dbReference type="Google" id="ProtNLM"/>
    </source>
</evidence>
<dbReference type="KEGG" id="beq:BEWA_025650"/>
<dbReference type="AlphaFoldDB" id="L0AXG3"/>
<sequence>MRVAVLYYTFAIVKLCSCMGPEITIDIANPDPSVAKIRDTCRDGVTYTTAFPIISFFSKVQYNGQDIWTTSGNNRCTVAFLSLRPTRTLLTLHIWTNGMSSEMKYFERRADNSWRLIDKNIQEADQTPNRQRETEEIKYFQMGPAEEAENSRDNPVESYAANRGASSTTASNSGEPQAQPEEAKAHGLEKPAEFTRPLCPFAQRIHQTE</sequence>
<feature type="compositionally biased region" description="Polar residues" evidence="1">
    <location>
        <begin position="164"/>
        <end position="176"/>
    </location>
</feature>
<protein>
    <recommendedName>
        <fullName evidence="5">Signal peptide containing protein</fullName>
    </recommendedName>
</protein>
<dbReference type="Proteomes" id="UP000031512">
    <property type="component" value="Chromosome 1"/>
</dbReference>
<feature type="signal peptide" evidence="2">
    <location>
        <begin position="1"/>
        <end position="18"/>
    </location>
</feature>
<dbReference type="EMBL" id="CP001669">
    <property type="protein sequence ID" value="AFZ79716.1"/>
    <property type="molecule type" value="Genomic_DNA"/>
</dbReference>
<reference evidence="3 4" key="1">
    <citation type="journal article" date="2012" name="BMC Genomics">
        <title>Comparative genomic analysis and phylogenetic position of Theileria equi.</title>
        <authorList>
            <person name="Kappmeyer L.S."/>
            <person name="Thiagarajan M."/>
            <person name="Herndon D.R."/>
            <person name="Ramsay J.D."/>
            <person name="Caler E."/>
            <person name="Djikeng A."/>
            <person name="Gillespie J.J."/>
            <person name="Lau A.O."/>
            <person name="Roalson E.H."/>
            <person name="Silva J.C."/>
            <person name="Silva M.G."/>
            <person name="Suarez C.E."/>
            <person name="Ueti M.W."/>
            <person name="Nene V.M."/>
            <person name="Mealey R.H."/>
            <person name="Knowles D.P."/>
            <person name="Brayton K.A."/>
        </authorList>
    </citation>
    <scope>NUCLEOTIDE SEQUENCE [LARGE SCALE GENOMIC DNA]</scope>
    <source>
        <strain evidence="3 4">WA</strain>
    </source>
</reference>
<accession>L0AXG3</accession>
<proteinExistence type="predicted"/>
<evidence type="ECO:0000256" key="2">
    <source>
        <dbReference type="SAM" id="SignalP"/>
    </source>
</evidence>